<feature type="compositionally biased region" description="Polar residues" evidence="5">
    <location>
        <begin position="1"/>
        <end position="17"/>
    </location>
</feature>
<dbReference type="STRING" id="58919.A0A316ZCJ6"/>
<dbReference type="GO" id="GO:0033550">
    <property type="term" value="F:MAP kinase tyrosine phosphatase activity"/>
    <property type="evidence" value="ECO:0007669"/>
    <property type="project" value="TreeGrafter"/>
</dbReference>
<accession>A0A316ZCJ6</accession>
<feature type="region of interest" description="Disordered" evidence="5">
    <location>
        <begin position="1"/>
        <end position="33"/>
    </location>
</feature>
<dbReference type="GO" id="GO:0043409">
    <property type="term" value="P:negative regulation of MAPK cascade"/>
    <property type="evidence" value="ECO:0007669"/>
    <property type="project" value="TreeGrafter"/>
</dbReference>
<feature type="compositionally biased region" description="Low complexity" evidence="5">
    <location>
        <begin position="232"/>
        <end position="251"/>
    </location>
</feature>
<sequence>MQTSQPSLGGPSSSTRPPSIWQDPSEHILSGKGSTLQHARSVYAAGPVEVLPGLYLGDEHNACDAETLSDLGITTILNVAKETELPFQREERNSPLTTLAASRRSAARLAPPVTRETRSPSTPSIYHTPMTSMFMPGTPALAQPGAGPSSGASGSAATSQPLTPPSLYLRPTTSTPNLQLAFKGRSPRSGGPGASTKDLSPLKLGTPRDRTGVLQHGVPEEGTSEEEEDSTVRSSSAESSAADTSGTGRTTPPTPSVEVASPVLNGTEEPETTNVVLPPGALALSIPASPLSGRMQQLRYVKLPWTHDETDLAQPGGGFEVGSALIAETLCVGPFAPRAQDEGTSRERRPGKVLVHCQCGVSRSATLVIAFVMQAAALGYPLEGSAGLTGMHDCYTLVKE</sequence>
<dbReference type="RefSeq" id="XP_025598284.1">
    <property type="nucleotide sequence ID" value="XM_025744859.1"/>
</dbReference>
<dbReference type="PANTHER" id="PTHR10159:SF519">
    <property type="entry name" value="DUAL SPECIFICITY PROTEIN PHOSPHATASE MPK3"/>
    <property type="match status" value="1"/>
</dbReference>
<dbReference type="EC" id="3.1.3.48" evidence="2"/>
<keyword evidence="4" id="KW-0904">Protein phosphatase</keyword>
<feature type="compositionally biased region" description="Low complexity" evidence="5">
    <location>
        <begin position="139"/>
        <end position="161"/>
    </location>
</feature>
<evidence type="ECO:0000313" key="7">
    <source>
        <dbReference type="EMBL" id="PWN98005.1"/>
    </source>
</evidence>
<feature type="compositionally biased region" description="Polar residues" evidence="5">
    <location>
        <begin position="119"/>
        <end position="131"/>
    </location>
</feature>
<evidence type="ECO:0000256" key="5">
    <source>
        <dbReference type="SAM" id="MobiDB-lite"/>
    </source>
</evidence>
<evidence type="ECO:0000256" key="2">
    <source>
        <dbReference type="ARBA" id="ARBA00013064"/>
    </source>
</evidence>
<dbReference type="InterPro" id="IPR000387">
    <property type="entry name" value="Tyr_Pase_dom"/>
</dbReference>
<feature type="domain" description="Tyrosine specific protein phosphatases" evidence="6">
    <location>
        <begin position="346"/>
        <end position="400"/>
    </location>
</feature>
<dbReference type="GeneID" id="37272403"/>
<evidence type="ECO:0000313" key="8">
    <source>
        <dbReference type="Proteomes" id="UP000245946"/>
    </source>
</evidence>
<organism evidence="7 8">
    <name type="scientific">Tilletiopsis washingtonensis</name>
    <dbReference type="NCBI Taxonomy" id="58919"/>
    <lineage>
        <taxon>Eukaryota</taxon>
        <taxon>Fungi</taxon>
        <taxon>Dikarya</taxon>
        <taxon>Basidiomycota</taxon>
        <taxon>Ustilaginomycotina</taxon>
        <taxon>Exobasidiomycetes</taxon>
        <taxon>Entylomatales</taxon>
        <taxon>Entylomatales incertae sedis</taxon>
        <taxon>Tilletiopsis</taxon>
    </lineage>
</organism>
<dbReference type="SMART" id="SM00195">
    <property type="entry name" value="DSPc"/>
    <property type="match status" value="1"/>
</dbReference>
<dbReference type="InterPro" id="IPR000340">
    <property type="entry name" value="Dual-sp_phosphatase_cat-dom"/>
</dbReference>
<dbReference type="SUPFAM" id="SSF52799">
    <property type="entry name" value="(Phosphotyrosine protein) phosphatases II"/>
    <property type="match status" value="1"/>
</dbReference>
<dbReference type="GO" id="GO:0017017">
    <property type="term" value="F:MAP kinase tyrosine/serine/threonine phosphatase activity"/>
    <property type="evidence" value="ECO:0007669"/>
    <property type="project" value="TreeGrafter"/>
</dbReference>
<evidence type="ECO:0000256" key="4">
    <source>
        <dbReference type="ARBA" id="ARBA00022912"/>
    </source>
</evidence>
<keyword evidence="3" id="KW-0378">Hydrolase</keyword>
<dbReference type="Gene3D" id="3.90.190.10">
    <property type="entry name" value="Protein tyrosine phosphatase superfamily"/>
    <property type="match status" value="2"/>
</dbReference>
<evidence type="ECO:0000256" key="1">
    <source>
        <dbReference type="ARBA" id="ARBA00008601"/>
    </source>
</evidence>
<dbReference type="GO" id="GO:0008330">
    <property type="term" value="F:protein tyrosine/threonine phosphatase activity"/>
    <property type="evidence" value="ECO:0007669"/>
    <property type="project" value="TreeGrafter"/>
</dbReference>
<keyword evidence="8" id="KW-1185">Reference proteome</keyword>
<evidence type="ECO:0000256" key="3">
    <source>
        <dbReference type="ARBA" id="ARBA00022801"/>
    </source>
</evidence>
<dbReference type="EMBL" id="KZ819293">
    <property type="protein sequence ID" value="PWN98005.1"/>
    <property type="molecule type" value="Genomic_DNA"/>
</dbReference>
<comment type="similarity">
    <text evidence="1">Belongs to the protein-tyrosine phosphatase family. Non-receptor class dual specificity subfamily.</text>
</comment>
<name>A0A316ZCJ6_9BASI</name>
<gene>
    <name evidence="7" type="ORF">FA09DRAFT_35755</name>
</gene>
<reference evidence="7 8" key="1">
    <citation type="journal article" date="2018" name="Mol. Biol. Evol.">
        <title>Broad Genomic Sampling Reveals a Smut Pathogenic Ancestry of the Fungal Clade Ustilaginomycotina.</title>
        <authorList>
            <person name="Kijpornyongpan T."/>
            <person name="Mondo S.J."/>
            <person name="Barry K."/>
            <person name="Sandor L."/>
            <person name="Lee J."/>
            <person name="Lipzen A."/>
            <person name="Pangilinan J."/>
            <person name="LaButti K."/>
            <person name="Hainaut M."/>
            <person name="Henrissat B."/>
            <person name="Grigoriev I.V."/>
            <person name="Spatafora J.W."/>
            <person name="Aime M.C."/>
        </authorList>
    </citation>
    <scope>NUCLEOTIDE SEQUENCE [LARGE SCALE GENOMIC DNA]</scope>
    <source>
        <strain evidence="7 8">MCA 4186</strain>
    </source>
</reference>
<dbReference type="Pfam" id="PF00782">
    <property type="entry name" value="DSPc"/>
    <property type="match status" value="1"/>
</dbReference>
<dbReference type="InterPro" id="IPR016130">
    <property type="entry name" value="Tyr_Pase_AS"/>
</dbReference>
<dbReference type="Proteomes" id="UP000245946">
    <property type="component" value="Unassembled WGS sequence"/>
</dbReference>
<feature type="region of interest" description="Disordered" evidence="5">
    <location>
        <begin position="102"/>
        <end position="274"/>
    </location>
</feature>
<proteinExistence type="inferred from homology"/>
<dbReference type="GO" id="GO:0005737">
    <property type="term" value="C:cytoplasm"/>
    <property type="evidence" value="ECO:0007669"/>
    <property type="project" value="TreeGrafter"/>
</dbReference>
<dbReference type="PROSITE" id="PS50056">
    <property type="entry name" value="TYR_PHOSPHATASE_2"/>
    <property type="match status" value="1"/>
</dbReference>
<dbReference type="AlphaFoldDB" id="A0A316ZCJ6"/>
<evidence type="ECO:0000259" key="6">
    <source>
        <dbReference type="PROSITE" id="PS50056"/>
    </source>
</evidence>
<dbReference type="InterPro" id="IPR020422">
    <property type="entry name" value="TYR_PHOSPHATASE_DUAL_dom"/>
</dbReference>
<protein>
    <recommendedName>
        <fullName evidence="2">protein-tyrosine-phosphatase</fullName>
        <ecNumber evidence="2">3.1.3.48</ecNumber>
    </recommendedName>
</protein>
<dbReference type="OrthoDB" id="2017893at2759"/>
<dbReference type="PROSITE" id="PS00383">
    <property type="entry name" value="TYR_PHOSPHATASE_1"/>
    <property type="match status" value="1"/>
</dbReference>
<dbReference type="PANTHER" id="PTHR10159">
    <property type="entry name" value="DUAL SPECIFICITY PROTEIN PHOSPHATASE"/>
    <property type="match status" value="1"/>
</dbReference>
<dbReference type="InterPro" id="IPR029021">
    <property type="entry name" value="Prot-tyrosine_phosphatase-like"/>
</dbReference>